<dbReference type="GO" id="GO:0016887">
    <property type="term" value="F:ATP hydrolysis activity"/>
    <property type="evidence" value="ECO:0007669"/>
    <property type="project" value="InterPro"/>
</dbReference>
<dbReference type="FunFam" id="3.40.50.300:FF:000025">
    <property type="entry name" value="ATP-dependent Clp protease subunit"/>
    <property type="match status" value="1"/>
</dbReference>
<feature type="region of interest" description="Disordered" evidence="8">
    <location>
        <begin position="119"/>
        <end position="146"/>
    </location>
</feature>
<evidence type="ECO:0000256" key="7">
    <source>
        <dbReference type="ARBA" id="ARBA00023186"/>
    </source>
</evidence>
<dbReference type="Gene3D" id="1.10.8.60">
    <property type="match status" value="2"/>
</dbReference>
<dbReference type="InterPro" id="IPR019489">
    <property type="entry name" value="Clp_ATPase_C"/>
</dbReference>
<evidence type="ECO:0000256" key="5">
    <source>
        <dbReference type="ARBA" id="ARBA00022741"/>
    </source>
</evidence>
<accession>A0A921QK72</accession>
<keyword evidence="5" id="KW-0547">Nucleotide-binding</keyword>
<evidence type="ECO:0000256" key="6">
    <source>
        <dbReference type="ARBA" id="ARBA00022840"/>
    </source>
</evidence>
<keyword evidence="4" id="KW-0677">Repeat</keyword>
<sequence length="788" mass="86929">MAQNHGTTTKTQAFGCLRAVHRPAVTPVLGYKSIFRSRQRGQKNSRLVTRATLNSFSGEVKNIFALAQEETQHLALKSGISQVLWSHILQCICILLLDLILRPCLNEVFQIINGRVRRGSSESPLKTRSNDDSLEKRSSKTCSETKNKISTPTLDEYGTDLTTLANKGKLDPVIGRQKQIDQVVQILSRKGKNNPCLIGEPGVGKTAVVESLAHLIAMGDVPETMQGKKVISVDIGCLLAGTKYRGEFEERLKNLLEEIKQLGAGAAVEGAIDAANILKPALARGELQCIGATTTDGYMKHIEKDPALERRFRQVKVPEPMVEEAIEILKGLRERYETHHKVQYADEALSAAAELSHKYIRGRFLPDKAIDLIDEAGSLVRLRHAQPKLPKELEDFVTEIKKIMKEKRDAIRIENFKRAKELRDRELELKSQMTTTLQIGDDEVSPGMSAVPPVVTKEDIRHIVSLCTGVPVHELSTDETTKLLRMEEALHRRIIGQDEAVTAVSRAIRRARVGLSDPRRPIASFVFAGPTGVGKSELAKAVAAYYYGSEDAMVRLDMSELMEKHAVARLVGAPPGYVGHGEGGGQLTEAVRRRPHSLVLLDEVDKAHPEVMDVLLQVLDDGRLTDGMGRTVDFRNTLIIMTSNIGGGNGGSGDGSRSSSKEVVEEEMKRYFRPEFLNRLDETIVFRPLTRVDGKEIAAVLVSDVAARVSRETMMVVELRVTERFMDLVVEEGFDPWYGARALRRAVVMLLEDTLADKLLDGEIIKAGDTVIVDADAAGNVVVLGPDS</sequence>
<evidence type="ECO:0000256" key="4">
    <source>
        <dbReference type="ARBA" id="ARBA00022737"/>
    </source>
</evidence>
<evidence type="ECO:0000259" key="9">
    <source>
        <dbReference type="PROSITE" id="PS50151"/>
    </source>
</evidence>
<dbReference type="Gene3D" id="3.40.50.300">
    <property type="entry name" value="P-loop containing nucleotide triphosphate hydrolases"/>
    <property type="match status" value="2"/>
</dbReference>
<dbReference type="InterPro" id="IPR001943">
    <property type="entry name" value="UVR_dom"/>
</dbReference>
<dbReference type="Gene3D" id="4.10.860.10">
    <property type="entry name" value="UVR domain"/>
    <property type="match status" value="1"/>
</dbReference>
<dbReference type="PANTHER" id="PTHR11638:SF155">
    <property type="entry name" value="CHAPERONE PROTEIN CLPC1, CHLOROPLASTIC-LIKE"/>
    <property type="match status" value="1"/>
</dbReference>
<evidence type="ECO:0000256" key="1">
    <source>
        <dbReference type="ARBA" id="ARBA00004229"/>
    </source>
</evidence>
<dbReference type="Pfam" id="PF10431">
    <property type="entry name" value="ClpB_D2-small"/>
    <property type="match status" value="1"/>
</dbReference>
<dbReference type="SMART" id="SM01086">
    <property type="entry name" value="ClpB_D2-small"/>
    <property type="match status" value="1"/>
</dbReference>
<dbReference type="InterPro" id="IPR050130">
    <property type="entry name" value="ClpA_ClpB"/>
</dbReference>
<keyword evidence="6" id="KW-0067">ATP-binding</keyword>
<dbReference type="InterPro" id="IPR001270">
    <property type="entry name" value="ClpA/B"/>
</dbReference>
<name>A0A921QK72_SORBI</name>
<reference evidence="10" key="1">
    <citation type="journal article" date="2019" name="BMC Genomics">
        <title>A new reference genome for Sorghum bicolor reveals high levels of sequence similarity between sweet and grain genotypes: implications for the genetics of sugar metabolism.</title>
        <authorList>
            <person name="Cooper E.A."/>
            <person name="Brenton Z.W."/>
            <person name="Flinn B.S."/>
            <person name="Jenkins J."/>
            <person name="Shu S."/>
            <person name="Flowers D."/>
            <person name="Luo F."/>
            <person name="Wang Y."/>
            <person name="Xia P."/>
            <person name="Barry K."/>
            <person name="Daum C."/>
            <person name="Lipzen A."/>
            <person name="Yoshinaga Y."/>
            <person name="Schmutz J."/>
            <person name="Saski C."/>
            <person name="Vermerris W."/>
            <person name="Kresovich S."/>
        </authorList>
    </citation>
    <scope>NUCLEOTIDE SEQUENCE</scope>
</reference>
<feature type="domain" description="UVR" evidence="9">
    <location>
        <begin position="397"/>
        <end position="432"/>
    </location>
</feature>
<gene>
    <name evidence="10" type="ORF">BDA96_07G029500</name>
</gene>
<dbReference type="PANTHER" id="PTHR11638">
    <property type="entry name" value="ATP-DEPENDENT CLP PROTEASE"/>
    <property type="match status" value="1"/>
</dbReference>
<dbReference type="InterPro" id="IPR041546">
    <property type="entry name" value="ClpA/ClpB_AAA_lid"/>
</dbReference>
<dbReference type="InterPro" id="IPR003959">
    <property type="entry name" value="ATPase_AAA_core"/>
</dbReference>
<evidence type="ECO:0000313" key="10">
    <source>
        <dbReference type="EMBL" id="KAG0522350.1"/>
    </source>
</evidence>
<evidence type="ECO:0000313" key="11">
    <source>
        <dbReference type="Proteomes" id="UP000807115"/>
    </source>
</evidence>
<dbReference type="PROSITE" id="PS00871">
    <property type="entry name" value="CLPAB_2"/>
    <property type="match status" value="1"/>
</dbReference>
<dbReference type="AlphaFoldDB" id="A0A921QK72"/>
<organism evidence="10 11">
    <name type="scientific">Sorghum bicolor</name>
    <name type="common">Sorghum</name>
    <name type="synonym">Sorghum vulgare</name>
    <dbReference type="NCBI Taxonomy" id="4558"/>
    <lineage>
        <taxon>Eukaryota</taxon>
        <taxon>Viridiplantae</taxon>
        <taxon>Streptophyta</taxon>
        <taxon>Embryophyta</taxon>
        <taxon>Tracheophyta</taxon>
        <taxon>Spermatophyta</taxon>
        <taxon>Magnoliopsida</taxon>
        <taxon>Liliopsida</taxon>
        <taxon>Poales</taxon>
        <taxon>Poaceae</taxon>
        <taxon>PACMAD clade</taxon>
        <taxon>Panicoideae</taxon>
        <taxon>Andropogonodae</taxon>
        <taxon>Andropogoneae</taxon>
        <taxon>Sorghinae</taxon>
        <taxon>Sorghum</taxon>
    </lineage>
</organism>
<reference evidence="10" key="2">
    <citation type="submission" date="2020-10" db="EMBL/GenBank/DDBJ databases">
        <authorList>
            <person name="Cooper E.A."/>
            <person name="Brenton Z.W."/>
            <person name="Flinn B.S."/>
            <person name="Jenkins J."/>
            <person name="Shu S."/>
            <person name="Flowers D."/>
            <person name="Luo F."/>
            <person name="Wang Y."/>
            <person name="Xia P."/>
            <person name="Barry K."/>
            <person name="Daum C."/>
            <person name="Lipzen A."/>
            <person name="Yoshinaga Y."/>
            <person name="Schmutz J."/>
            <person name="Saski C."/>
            <person name="Vermerris W."/>
            <person name="Kresovich S."/>
        </authorList>
    </citation>
    <scope>NUCLEOTIDE SEQUENCE</scope>
</reference>
<keyword evidence="2" id="KW-0150">Chloroplast</keyword>
<keyword evidence="7" id="KW-0143">Chaperone</keyword>
<dbReference type="PRINTS" id="PR00300">
    <property type="entry name" value="CLPPROTEASEA"/>
</dbReference>
<dbReference type="PROSITE" id="PS50151">
    <property type="entry name" value="UVR"/>
    <property type="match status" value="1"/>
</dbReference>
<dbReference type="CDD" id="cd19499">
    <property type="entry name" value="RecA-like_ClpB_Hsp104-like"/>
    <property type="match status" value="1"/>
</dbReference>
<dbReference type="EMBL" id="CM027686">
    <property type="protein sequence ID" value="KAG0522350.1"/>
    <property type="molecule type" value="Genomic_DNA"/>
</dbReference>
<dbReference type="GO" id="GO:0005524">
    <property type="term" value="F:ATP binding"/>
    <property type="evidence" value="ECO:0007669"/>
    <property type="project" value="UniProtKB-KW"/>
</dbReference>
<dbReference type="InterPro" id="IPR058680">
    <property type="entry name" value="NBD_SMAX1-like"/>
</dbReference>
<evidence type="ECO:0000256" key="2">
    <source>
        <dbReference type="ARBA" id="ARBA00022528"/>
    </source>
</evidence>
<proteinExistence type="predicted"/>
<dbReference type="Pfam" id="PF17871">
    <property type="entry name" value="AAA_lid_9"/>
    <property type="match status" value="1"/>
</dbReference>
<dbReference type="Proteomes" id="UP000807115">
    <property type="component" value="Chromosome 7"/>
</dbReference>
<comment type="caution">
    <text evidence="10">The sequence shown here is derived from an EMBL/GenBank/DDBJ whole genome shotgun (WGS) entry which is preliminary data.</text>
</comment>
<dbReference type="InterPro" id="IPR027417">
    <property type="entry name" value="P-loop_NTPase"/>
</dbReference>
<evidence type="ECO:0000256" key="8">
    <source>
        <dbReference type="SAM" id="MobiDB-lite"/>
    </source>
</evidence>
<dbReference type="InterPro" id="IPR018368">
    <property type="entry name" value="ClpA/B_CS1"/>
</dbReference>
<evidence type="ECO:0000256" key="3">
    <source>
        <dbReference type="ARBA" id="ARBA00022640"/>
    </source>
</evidence>
<dbReference type="SMART" id="SM00382">
    <property type="entry name" value="AAA"/>
    <property type="match status" value="2"/>
</dbReference>
<protein>
    <recommendedName>
        <fullName evidence="9">UVR domain-containing protein</fullName>
    </recommendedName>
</protein>
<keyword evidence="3" id="KW-0934">Plastid</keyword>
<dbReference type="CDD" id="cd00009">
    <property type="entry name" value="AAA"/>
    <property type="match status" value="1"/>
</dbReference>
<dbReference type="InterPro" id="IPR003593">
    <property type="entry name" value="AAA+_ATPase"/>
</dbReference>
<dbReference type="PROSITE" id="PS00870">
    <property type="entry name" value="CLPAB_1"/>
    <property type="match status" value="1"/>
</dbReference>
<feature type="compositionally biased region" description="Basic and acidic residues" evidence="8">
    <location>
        <begin position="128"/>
        <end position="146"/>
    </location>
</feature>
<dbReference type="SUPFAM" id="SSF52540">
    <property type="entry name" value="P-loop containing nucleoside triphosphate hydrolases"/>
    <property type="match status" value="2"/>
</dbReference>
<dbReference type="GO" id="GO:0009507">
    <property type="term" value="C:chloroplast"/>
    <property type="evidence" value="ECO:0007669"/>
    <property type="project" value="UniProtKB-SubCell"/>
</dbReference>
<dbReference type="InterPro" id="IPR028299">
    <property type="entry name" value="ClpA/B_CS2"/>
</dbReference>
<dbReference type="Pfam" id="PF07724">
    <property type="entry name" value="AAA_2"/>
    <property type="match status" value="1"/>
</dbReference>
<comment type="subcellular location">
    <subcellularLocation>
        <location evidence="1">Plastid</location>
        <location evidence="1">Chloroplast</location>
    </subcellularLocation>
</comment>
<dbReference type="Pfam" id="PF23569">
    <property type="entry name" value="NBD_SMAX1"/>
    <property type="match status" value="1"/>
</dbReference>